<accession>A0AAV3Y4N0</accession>
<dbReference type="InterPro" id="IPR027409">
    <property type="entry name" value="GroEL-like_apical_dom_sf"/>
</dbReference>
<protein>
    <submittedName>
        <fullName evidence="2">Bardet-Biedl syndrome 10 protein homolog</fullName>
    </submittedName>
</protein>
<dbReference type="InterPro" id="IPR027413">
    <property type="entry name" value="GROEL-like_equatorial_sf"/>
</dbReference>
<reference evidence="2 3" key="1">
    <citation type="journal article" date="2021" name="Elife">
        <title>Chloroplast acquisition without the gene transfer in kleptoplastic sea slugs, Plakobranchus ocellatus.</title>
        <authorList>
            <person name="Maeda T."/>
            <person name="Takahashi S."/>
            <person name="Yoshida T."/>
            <person name="Shimamura S."/>
            <person name="Takaki Y."/>
            <person name="Nagai Y."/>
            <person name="Toyoda A."/>
            <person name="Suzuki Y."/>
            <person name="Arimoto A."/>
            <person name="Ishii H."/>
            <person name="Satoh N."/>
            <person name="Nishiyama T."/>
            <person name="Hasebe M."/>
            <person name="Maruyama T."/>
            <person name="Minagawa J."/>
            <person name="Obokata J."/>
            <person name="Shigenobu S."/>
        </authorList>
    </citation>
    <scope>NUCLEOTIDE SEQUENCE [LARGE SCALE GENOMIC DNA]</scope>
</reference>
<evidence type="ECO:0000256" key="1">
    <source>
        <dbReference type="ARBA" id="ARBA00008020"/>
    </source>
</evidence>
<comment type="caution">
    <text evidence="2">The sequence shown here is derived from an EMBL/GenBank/DDBJ whole genome shotgun (WGS) entry which is preliminary data.</text>
</comment>
<name>A0AAV3Y4N0_9GAST</name>
<evidence type="ECO:0000313" key="2">
    <source>
        <dbReference type="EMBL" id="GFN77193.1"/>
    </source>
</evidence>
<dbReference type="InterPro" id="IPR042619">
    <property type="entry name" value="BBS10"/>
</dbReference>
<gene>
    <name evidence="2" type="ORF">PoB_000369900</name>
</gene>
<dbReference type="AlphaFoldDB" id="A0AAV3Y4N0"/>
<dbReference type="Gene3D" id="1.10.560.10">
    <property type="entry name" value="GroEL-like equatorial domain"/>
    <property type="match status" value="2"/>
</dbReference>
<dbReference type="Gene3D" id="3.50.7.10">
    <property type="entry name" value="GroEL"/>
    <property type="match status" value="1"/>
</dbReference>
<proteinExistence type="inferred from homology"/>
<dbReference type="InterPro" id="IPR002423">
    <property type="entry name" value="Cpn60/GroEL/TCP-1"/>
</dbReference>
<keyword evidence="3" id="KW-1185">Reference proteome</keyword>
<dbReference type="SUPFAM" id="SSF48592">
    <property type="entry name" value="GroEL equatorial domain-like"/>
    <property type="match status" value="1"/>
</dbReference>
<dbReference type="Pfam" id="PF00118">
    <property type="entry name" value="Cpn60_TCP1"/>
    <property type="match status" value="2"/>
</dbReference>
<dbReference type="GO" id="GO:0005524">
    <property type="term" value="F:ATP binding"/>
    <property type="evidence" value="ECO:0007669"/>
    <property type="project" value="InterPro"/>
</dbReference>
<dbReference type="PANTHER" id="PTHR14667:SF2">
    <property type="entry name" value="BARDET-BIEDL SYNDROME 10 PROTEIN"/>
    <property type="match status" value="1"/>
</dbReference>
<dbReference type="GO" id="GO:0006457">
    <property type="term" value="P:protein folding"/>
    <property type="evidence" value="ECO:0007669"/>
    <property type="project" value="InterPro"/>
</dbReference>
<dbReference type="SUPFAM" id="SSF52029">
    <property type="entry name" value="GroEL apical domain-like"/>
    <property type="match status" value="1"/>
</dbReference>
<sequence>MADRDSGNPVVDINLTDLVKVTSTLKNLISRSFGPSCRPTLLTTNTGQVVLSKDGHTILSALSMAHPVAKCVVDAVFSHADVYGDGCKTLIIFLSELFYSIERNIDMLGLGNKGAALKSGLSLSLRKFVNEELTSVCDGLINYVKSDMFSCRVDSDHGKLYLRHLTRSILMGNFPEEVVNHMADLLTSLFVDLDQVGNVKNVFNLCFQNCVHIAPNKSYLSSFLDNGLCFHAVFSGQQAIGRQRAKLVLVTCPLGGQEHNGENEFFMQMKSDMVYEDILNCKNQIVERFLSAVKNWEVSLILISEKVPDFVVHACSIFNIDIVSCLDDEDIEFLCNYSGKSPITSVSHAICEANICEAESYEQILCSGKPMLKIVCKGKLSQWEARTLFLYAPSDGLSQQLKLLIRKCFKVVSSSYETQGNISSKKLESEDSRHFPHINSNRDVSLLNQKLFSDKSKDVKNEMHTCSPFGSLNFIGGGGFFEFLLAHLIEEHSKQICSIEKKIWAKVVVKMLHSVPQVLFSNLSPCRVNHAASFLSLCQEAKKSLQSHRIVGFNSKGILCDTYEAGIMDVLVIKMASLFATLDVAVQLLRIDSVVGATRNHSPESENSAS</sequence>
<dbReference type="GO" id="GO:0016887">
    <property type="term" value="F:ATP hydrolysis activity"/>
    <property type="evidence" value="ECO:0007669"/>
    <property type="project" value="InterPro"/>
</dbReference>
<evidence type="ECO:0000313" key="3">
    <source>
        <dbReference type="Proteomes" id="UP000735302"/>
    </source>
</evidence>
<dbReference type="PANTHER" id="PTHR14667">
    <property type="entry name" value="BARDET-BIEDL SYNDROME 10 PROTEIN"/>
    <property type="match status" value="1"/>
</dbReference>
<dbReference type="PROSITE" id="PS00751">
    <property type="entry name" value="TCP1_2"/>
    <property type="match status" value="1"/>
</dbReference>
<dbReference type="GO" id="GO:0051082">
    <property type="term" value="F:unfolded protein binding"/>
    <property type="evidence" value="ECO:0007669"/>
    <property type="project" value="InterPro"/>
</dbReference>
<organism evidence="2 3">
    <name type="scientific">Plakobranchus ocellatus</name>
    <dbReference type="NCBI Taxonomy" id="259542"/>
    <lineage>
        <taxon>Eukaryota</taxon>
        <taxon>Metazoa</taxon>
        <taxon>Spiralia</taxon>
        <taxon>Lophotrochozoa</taxon>
        <taxon>Mollusca</taxon>
        <taxon>Gastropoda</taxon>
        <taxon>Heterobranchia</taxon>
        <taxon>Euthyneura</taxon>
        <taxon>Panpulmonata</taxon>
        <taxon>Sacoglossa</taxon>
        <taxon>Placobranchoidea</taxon>
        <taxon>Plakobranchidae</taxon>
        <taxon>Plakobranchus</taxon>
    </lineage>
</organism>
<dbReference type="GO" id="GO:0051131">
    <property type="term" value="P:chaperone-mediated protein complex assembly"/>
    <property type="evidence" value="ECO:0007669"/>
    <property type="project" value="InterPro"/>
</dbReference>
<dbReference type="InterPro" id="IPR002194">
    <property type="entry name" value="Chaperonin_TCP-1_CS"/>
</dbReference>
<comment type="similarity">
    <text evidence="1">Belongs to the TCP-1 chaperonin family.</text>
</comment>
<dbReference type="Proteomes" id="UP000735302">
    <property type="component" value="Unassembled WGS sequence"/>
</dbReference>
<dbReference type="EMBL" id="BLXT01000438">
    <property type="protein sequence ID" value="GFN77193.1"/>
    <property type="molecule type" value="Genomic_DNA"/>
</dbReference>